<name>A0A9I9E9D5_CUCME</name>
<reference evidence="2" key="1">
    <citation type="submission" date="2023-03" db="UniProtKB">
        <authorList>
            <consortium name="EnsemblPlants"/>
        </authorList>
    </citation>
    <scope>IDENTIFICATION</scope>
</reference>
<evidence type="ECO:0000313" key="2">
    <source>
        <dbReference type="EnsemblPlants" id="MELO3C030631.2.1"/>
    </source>
</evidence>
<proteinExistence type="predicted"/>
<protein>
    <submittedName>
        <fullName evidence="2">Uncharacterized protein</fullName>
    </submittedName>
</protein>
<dbReference type="AlphaFoldDB" id="A0A9I9E9D5"/>
<dbReference type="Gramene" id="MELO3C030631.2.1">
    <property type="protein sequence ID" value="MELO3C030631.2.1"/>
    <property type="gene ID" value="MELO3C030631.2"/>
</dbReference>
<organism evidence="2">
    <name type="scientific">Cucumis melo</name>
    <name type="common">Muskmelon</name>
    <dbReference type="NCBI Taxonomy" id="3656"/>
    <lineage>
        <taxon>Eukaryota</taxon>
        <taxon>Viridiplantae</taxon>
        <taxon>Streptophyta</taxon>
        <taxon>Embryophyta</taxon>
        <taxon>Tracheophyta</taxon>
        <taxon>Spermatophyta</taxon>
        <taxon>Magnoliopsida</taxon>
        <taxon>eudicotyledons</taxon>
        <taxon>Gunneridae</taxon>
        <taxon>Pentapetalae</taxon>
        <taxon>rosids</taxon>
        <taxon>fabids</taxon>
        <taxon>Cucurbitales</taxon>
        <taxon>Cucurbitaceae</taxon>
        <taxon>Benincaseae</taxon>
        <taxon>Cucumis</taxon>
    </lineage>
</organism>
<accession>A0A9I9E9D5</accession>
<feature type="compositionally biased region" description="Basic and acidic residues" evidence="1">
    <location>
        <begin position="1"/>
        <end position="12"/>
    </location>
</feature>
<dbReference type="EnsemblPlants" id="MELO3C030631.2.1">
    <property type="protein sequence ID" value="MELO3C030631.2.1"/>
    <property type="gene ID" value="MELO3C030631.2"/>
</dbReference>
<feature type="region of interest" description="Disordered" evidence="1">
    <location>
        <begin position="1"/>
        <end position="37"/>
    </location>
</feature>
<evidence type="ECO:0000256" key="1">
    <source>
        <dbReference type="SAM" id="MobiDB-lite"/>
    </source>
</evidence>
<sequence>MSSTYIKKDAARTSRQRKSQNPHASTLASTLYPKSRS</sequence>